<dbReference type="EMBL" id="JANHNZ010000002">
    <property type="protein sequence ID" value="MCQ9209556.1"/>
    <property type="molecule type" value="Genomic_DNA"/>
</dbReference>
<reference evidence="7" key="2">
    <citation type="journal article" date="2023" name="Curr. Microbiol.">
        <title>Granulicatella seriolae sp. nov., a Novel Facultative Anaerobe Isolated from Yellowtail Marine Fish.</title>
        <authorList>
            <person name="Lee M."/>
            <person name="Choi Y.J."/>
            <person name="Farooq A."/>
            <person name="Jeong J.B."/>
            <person name="Jung M.Y."/>
        </authorList>
    </citation>
    <scope>NUCLEOTIDE SEQUENCE</scope>
    <source>
        <strain evidence="7">S8</strain>
    </source>
</reference>
<evidence type="ECO:0000256" key="2">
    <source>
        <dbReference type="ARBA" id="ARBA00022630"/>
    </source>
</evidence>
<dbReference type="Gene3D" id="3.40.109.10">
    <property type="entry name" value="NADH Oxidase"/>
    <property type="match status" value="1"/>
</dbReference>
<dbReference type="InterPro" id="IPR029479">
    <property type="entry name" value="Nitroreductase"/>
</dbReference>
<evidence type="ECO:0000313" key="7">
    <source>
        <dbReference type="EMBL" id="MCQ9209556.1"/>
    </source>
</evidence>
<dbReference type="SUPFAM" id="SSF55469">
    <property type="entry name" value="FMN-dependent nitroreductase-like"/>
    <property type="match status" value="1"/>
</dbReference>
<dbReference type="PIRSF" id="PIRSF005426">
    <property type="entry name" value="Frp"/>
    <property type="match status" value="1"/>
</dbReference>
<dbReference type="InterPro" id="IPR016446">
    <property type="entry name" value="Flavin_OxRdtase_Frp"/>
</dbReference>
<keyword evidence="4 5" id="KW-0560">Oxidoreductase</keyword>
<name>A0ABT1WM55_9LACT</name>
<proteinExistence type="inferred from homology"/>
<protein>
    <submittedName>
        <fullName evidence="7">NADPH-dependent oxidoreductase</fullName>
    </submittedName>
</protein>
<reference evidence="7" key="1">
    <citation type="submission" date="2022-07" db="EMBL/GenBank/DDBJ databases">
        <authorList>
            <person name="Jung M.-Y."/>
            <person name="Lee M."/>
        </authorList>
    </citation>
    <scope>NUCLEOTIDE SEQUENCE</scope>
    <source>
        <strain evidence="7">S8</strain>
    </source>
</reference>
<sequence length="248" mass="28056">MNDVIQQQLNHKTIRSFKAESLTKDEISTLIDVARQAPTSNFMQAYSIISITNQALKEELAKIGQQPYIAENGHLFVFVADQRRNFLIAQEQGIDATLRGSTERFLAAFADAMIAAQNVLVAAESMGMGAVFLGSLWNDEEKVIDLLQLPKYTFPAVGLVVGWPNQEPQVKPRLPQEIIHMENGYQDLKEPAQQLSQYDKDIQTYYDLRDTRKHVDAFTKQIAGRMSNQHPGRLKILKALHQQGFLDQ</sequence>
<keyword evidence="5" id="KW-0521">NADP</keyword>
<dbReference type="Proteomes" id="UP001059480">
    <property type="component" value="Unassembled WGS sequence"/>
</dbReference>
<reference evidence="7" key="3">
    <citation type="journal article" date="2023" name="Microbiol. Resour. Announc.">
        <title>Draft Genome Sequence of Granulicatella sp. Strain S8, Isolated from a Marine Fish, Seriola quinqueradiata.</title>
        <authorList>
            <person name="Lee M."/>
            <person name="Farooq A."/>
            <person name="Jeong J.B."/>
            <person name="Jung M.Y."/>
        </authorList>
    </citation>
    <scope>NUCLEOTIDE SEQUENCE</scope>
    <source>
        <strain evidence="7">S8</strain>
    </source>
</reference>
<dbReference type="InterPro" id="IPR000415">
    <property type="entry name" value="Nitroreductase-like"/>
</dbReference>
<keyword evidence="2 5" id="KW-0285">Flavoprotein</keyword>
<keyword evidence="8" id="KW-1185">Reference proteome</keyword>
<evidence type="ECO:0000256" key="1">
    <source>
        <dbReference type="ARBA" id="ARBA00008366"/>
    </source>
</evidence>
<evidence type="ECO:0000256" key="4">
    <source>
        <dbReference type="ARBA" id="ARBA00023002"/>
    </source>
</evidence>
<comment type="caution">
    <text evidence="7">The sequence shown here is derived from an EMBL/GenBank/DDBJ whole genome shotgun (WGS) entry which is preliminary data.</text>
</comment>
<dbReference type="RefSeq" id="WP_256944668.1">
    <property type="nucleotide sequence ID" value="NZ_JANHNZ010000002.1"/>
</dbReference>
<evidence type="ECO:0000256" key="3">
    <source>
        <dbReference type="ARBA" id="ARBA00022643"/>
    </source>
</evidence>
<dbReference type="PANTHER" id="PTHR43425">
    <property type="entry name" value="OXYGEN-INSENSITIVE NADPH NITROREDUCTASE"/>
    <property type="match status" value="1"/>
</dbReference>
<comment type="similarity">
    <text evidence="1 5">Belongs to the flavin oxidoreductase frp family.</text>
</comment>
<evidence type="ECO:0000256" key="5">
    <source>
        <dbReference type="PIRNR" id="PIRNR005426"/>
    </source>
</evidence>
<organism evidence="7 8">
    <name type="scientific">Granulicatella seriolae</name>
    <dbReference type="NCBI Taxonomy" id="2967226"/>
    <lineage>
        <taxon>Bacteria</taxon>
        <taxon>Bacillati</taxon>
        <taxon>Bacillota</taxon>
        <taxon>Bacilli</taxon>
        <taxon>Lactobacillales</taxon>
        <taxon>Carnobacteriaceae</taxon>
        <taxon>Granulicatella</taxon>
    </lineage>
</organism>
<evidence type="ECO:0000259" key="6">
    <source>
        <dbReference type="Pfam" id="PF00881"/>
    </source>
</evidence>
<gene>
    <name evidence="7" type="ORF">NPA36_03240</name>
</gene>
<dbReference type="Pfam" id="PF00881">
    <property type="entry name" value="Nitroreductase"/>
    <property type="match status" value="1"/>
</dbReference>
<feature type="domain" description="Nitroreductase" evidence="6">
    <location>
        <begin position="11"/>
        <end position="163"/>
    </location>
</feature>
<keyword evidence="3 5" id="KW-0288">FMN</keyword>
<dbReference type="PANTHER" id="PTHR43425:SF3">
    <property type="entry name" value="NADPH-DEPENDENT OXIDOREDUCTASE"/>
    <property type="match status" value="1"/>
</dbReference>
<accession>A0ABT1WM55</accession>
<dbReference type="CDD" id="cd02146">
    <property type="entry name" value="NfsA-like"/>
    <property type="match status" value="1"/>
</dbReference>
<evidence type="ECO:0000313" key="8">
    <source>
        <dbReference type="Proteomes" id="UP001059480"/>
    </source>
</evidence>